<evidence type="ECO:0000313" key="3">
    <source>
        <dbReference type="Proteomes" id="UP001359485"/>
    </source>
</evidence>
<keyword evidence="3" id="KW-1185">Reference proteome</keyword>
<reference evidence="2 3" key="1">
    <citation type="submission" date="2023-09" db="EMBL/GenBank/DDBJ databases">
        <title>Genomes of two closely related lineages of the louse Polyplax serrata with different host specificities.</title>
        <authorList>
            <person name="Martinu J."/>
            <person name="Tarabai H."/>
            <person name="Stefka J."/>
            <person name="Hypsa V."/>
        </authorList>
    </citation>
    <scope>NUCLEOTIDE SEQUENCE [LARGE SCALE GENOMIC DNA]</scope>
    <source>
        <strain evidence="2">98ZLc_SE</strain>
    </source>
</reference>
<feature type="compositionally biased region" description="Polar residues" evidence="1">
    <location>
        <begin position="64"/>
        <end position="74"/>
    </location>
</feature>
<accession>A0ABR1BEZ2</accession>
<name>A0ABR1BEZ2_POLSC</name>
<evidence type="ECO:0000313" key="2">
    <source>
        <dbReference type="EMBL" id="KAK6640701.1"/>
    </source>
</evidence>
<dbReference type="EMBL" id="JAWJWF010000001">
    <property type="protein sequence ID" value="KAK6640701.1"/>
    <property type="molecule type" value="Genomic_DNA"/>
</dbReference>
<proteinExistence type="predicted"/>
<dbReference type="Proteomes" id="UP001359485">
    <property type="component" value="Unassembled WGS sequence"/>
</dbReference>
<evidence type="ECO:0000256" key="1">
    <source>
        <dbReference type="SAM" id="MobiDB-lite"/>
    </source>
</evidence>
<protein>
    <submittedName>
        <fullName evidence="2">Uncharacterized protein</fullName>
    </submittedName>
</protein>
<organism evidence="2 3">
    <name type="scientific">Polyplax serrata</name>
    <name type="common">Common mouse louse</name>
    <dbReference type="NCBI Taxonomy" id="468196"/>
    <lineage>
        <taxon>Eukaryota</taxon>
        <taxon>Metazoa</taxon>
        <taxon>Ecdysozoa</taxon>
        <taxon>Arthropoda</taxon>
        <taxon>Hexapoda</taxon>
        <taxon>Insecta</taxon>
        <taxon>Pterygota</taxon>
        <taxon>Neoptera</taxon>
        <taxon>Paraneoptera</taxon>
        <taxon>Psocodea</taxon>
        <taxon>Troctomorpha</taxon>
        <taxon>Phthiraptera</taxon>
        <taxon>Anoplura</taxon>
        <taxon>Polyplacidae</taxon>
        <taxon>Polyplax</taxon>
    </lineage>
</organism>
<comment type="caution">
    <text evidence="2">The sequence shown here is derived from an EMBL/GenBank/DDBJ whole genome shotgun (WGS) entry which is preliminary data.</text>
</comment>
<sequence length="74" mass="7987">MPRPKLENFPNAFDAEAILRVKKIQRSWKGDEKARKIVGISASTSTAPPQPTVTPRLGDAGPSQCATPSATLER</sequence>
<feature type="region of interest" description="Disordered" evidence="1">
    <location>
        <begin position="39"/>
        <end position="74"/>
    </location>
</feature>
<gene>
    <name evidence="2" type="ORF">RUM44_012398</name>
</gene>